<evidence type="ECO:0000313" key="2">
    <source>
        <dbReference type="Proteomes" id="UP000243127"/>
    </source>
</evidence>
<geneLocation type="nucleomorph" evidence="1"/>
<dbReference type="GeneID" id="5739478"/>
<proteinExistence type="predicted"/>
<dbReference type="Proteomes" id="UP000243127">
    <property type="component" value="Nucleomorph 3"/>
</dbReference>
<organism evidence="1 2">
    <name type="scientific">Hemiselmis andersenii</name>
    <name type="common">Cryptophyte alga</name>
    <dbReference type="NCBI Taxonomy" id="464988"/>
    <lineage>
        <taxon>Eukaryota</taxon>
        <taxon>Cryptophyceae</taxon>
        <taxon>Cryptomonadales</taxon>
        <taxon>Hemiselmidaceae</taxon>
        <taxon>Hemiselmis</taxon>
    </lineage>
</organism>
<keyword evidence="1" id="KW-0542">Nucleomorph</keyword>
<dbReference type="EMBL" id="CP000883">
    <property type="protein sequence ID" value="ABW98270.1"/>
    <property type="molecule type" value="Genomic_DNA"/>
</dbReference>
<dbReference type="AlphaFoldDB" id="A9BL87"/>
<name>A9BL87_HEMAN</name>
<sequence>MDSSIQNNTESFSAMENVWKTFQPFDYKTPKMNEKKKHYPHFKLLNGEFYFRVCEKTKDGSEYFSYQQSRNPVEELWEIIRSEKPEEKENKNSSVDYDKFLKHFNFSHKSYIILLISRINMIIKAMHEEQEEGNVIIDLGKKIDNEFEILTQIIDVINKQLPEDSDSSTFDELSTDEKDEGNYNVETPLIIEFAKFGFWQIFNKNLKRISMACVKKFQKDIEEEEIQAEFFSFQCDSLFVHEAEKSLPAYPSNWSYKEERAELRDLMVKKIIMLKQVQTVKLRAAESQSYSFQLLQQQQAQLHAIQQQQYGGVSTNWNIGIAYRPPDSIFNISAGYQQGKANIQISMVPDEQASLLGATGFTAGVGPGNLGLSLNLNI</sequence>
<dbReference type="RefSeq" id="XP_001712595.1">
    <property type="nucleotide sequence ID" value="XM_001712543.1"/>
</dbReference>
<accession>A9BL87</accession>
<protein>
    <submittedName>
        <fullName evidence="1">Uncharacterized protein</fullName>
    </submittedName>
</protein>
<reference evidence="1 2" key="1">
    <citation type="journal article" date="2007" name="Proc. Natl. Acad. Sci. U.S.A.">
        <title>Nucleomorph genome of Hemiselmis andersenii reveals complete intron loss and compaction as a driver of protein structure and function.</title>
        <authorList>
            <person name="Lane C.E."/>
            <person name="van den Heuvel K."/>
            <person name="Kozera C."/>
            <person name="Curtis B.A."/>
            <person name="Parsons B.J."/>
            <person name="Bowman S."/>
            <person name="Archibald J.M."/>
        </authorList>
    </citation>
    <scope>NUCLEOTIDE SEQUENCE [LARGE SCALE GENOMIC DNA]</scope>
    <source>
        <strain evidence="1 2">CCMP644</strain>
    </source>
</reference>
<evidence type="ECO:0000313" key="1">
    <source>
        <dbReference type="EMBL" id="ABW98270.1"/>
    </source>
</evidence>
<gene>
    <name evidence="1" type="ORF">HAN_3g468</name>
</gene>